<protein>
    <submittedName>
        <fullName evidence="1">Uncharacterized protein</fullName>
    </submittedName>
</protein>
<organism evidence="1 2">
    <name type="scientific">Undibacterium arcticum</name>
    <dbReference type="NCBI Taxonomy" id="1762892"/>
    <lineage>
        <taxon>Bacteria</taxon>
        <taxon>Pseudomonadati</taxon>
        <taxon>Pseudomonadota</taxon>
        <taxon>Betaproteobacteria</taxon>
        <taxon>Burkholderiales</taxon>
        <taxon>Oxalobacteraceae</taxon>
        <taxon>Undibacterium</taxon>
    </lineage>
</organism>
<name>A0ABV7F337_9BURK</name>
<dbReference type="RefSeq" id="WP_390329320.1">
    <property type="nucleotide sequence ID" value="NZ_JBHRTP010000052.1"/>
</dbReference>
<evidence type="ECO:0000313" key="2">
    <source>
        <dbReference type="Proteomes" id="UP001595530"/>
    </source>
</evidence>
<dbReference type="EMBL" id="JBHRTP010000052">
    <property type="protein sequence ID" value="MFC3109494.1"/>
    <property type="molecule type" value="Genomic_DNA"/>
</dbReference>
<dbReference type="Proteomes" id="UP001595530">
    <property type="component" value="Unassembled WGS sequence"/>
</dbReference>
<reference evidence="2" key="1">
    <citation type="journal article" date="2019" name="Int. J. Syst. Evol. Microbiol.">
        <title>The Global Catalogue of Microorganisms (GCM) 10K type strain sequencing project: providing services to taxonomists for standard genome sequencing and annotation.</title>
        <authorList>
            <consortium name="The Broad Institute Genomics Platform"/>
            <consortium name="The Broad Institute Genome Sequencing Center for Infectious Disease"/>
            <person name="Wu L."/>
            <person name="Ma J."/>
        </authorList>
    </citation>
    <scope>NUCLEOTIDE SEQUENCE [LARGE SCALE GENOMIC DNA]</scope>
    <source>
        <strain evidence="2">KCTC 42986</strain>
    </source>
</reference>
<keyword evidence="2" id="KW-1185">Reference proteome</keyword>
<gene>
    <name evidence="1" type="ORF">ACFOFO_16250</name>
</gene>
<comment type="caution">
    <text evidence="1">The sequence shown here is derived from an EMBL/GenBank/DDBJ whole genome shotgun (WGS) entry which is preliminary data.</text>
</comment>
<sequence length="157" mass="17230">MRPQLAGSHGNKKMKEFVVIFCTLVCGAVMLSAHAADNLRAVQLKSLGTHENSLNNLSVELRGVDLGLAMGAARIAAVTRNEIEHLSDLEQLDEVISEPTARKVLGKKLAFRRELIKNGCVFDLNNLEVFNKTATNPLLTGHLKDLRDTVADICKRI</sequence>
<proteinExistence type="predicted"/>
<accession>A0ABV7F337</accession>
<evidence type="ECO:0000313" key="1">
    <source>
        <dbReference type="EMBL" id="MFC3109494.1"/>
    </source>
</evidence>